<reference evidence="5" key="1">
    <citation type="submission" date="2018-05" db="EMBL/GenBank/DDBJ databases">
        <authorList>
            <person name="Lanie J.A."/>
            <person name="Ng W.-L."/>
            <person name="Kazmierczak K.M."/>
            <person name="Andrzejewski T.M."/>
            <person name="Davidsen T.M."/>
            <person name="Wayne K.J."/>
            <person name="Tettelin H."/>
            <person name="Glass J.I."/>
            <person name="Rusch D."/>
            <person name="Podicherti R."/>
            <person name="Tsui H.-C.T."/>
            <person name="Winkler M.E."/>
        </authorList>
    </citation>
    <scope>NUCLEOTIDE SEQUENCE</scope>
</reference>
<dbReference type="Pfam" id="PF01011">
    <property type="entry name" value="PQQ"/>
    <property type="match status" value="1"/>
</dbReference>
<dbReference type="SUPFAM" id="SSF50998">
    <property type="entry name" value="Quinoprotein alcohol dehydrogenase-like"/>
    <property type="match status" value="1"/>
</dbReference>
<dbReference type="EMBL" id="UINC01009017">
    <property type="protein sequence ID" value="SVA40516.1"/>
    <property type="molecule type" value="Genomic_DNA"/>
</dbReference>
<feature type="domain" description="Pyrrolo-quinoline quinone repeat" evidence="4">
    <location>
        <begin position="73"/>
        <end position="287"/>
    </location>
</feature>
<dbReference type="InterPro" id="IPR002372">
    <property type="entry name" value="PQQ_rpt_dom"/>
</dbReference>
<name>A0A381VJK4_9ZZZZ</name>
<comment type="similarity">
    <text evidence="2">Belongs to the bacterial PQQ dehydrogenase family.</text>
</comment>
<dbReference type="InterPro" id="IPR011047">
    <property type="entry name" value="Quinoprotein_ADH-like_sf"/>
</dbReference>
<evidence type="ECO:0000259" key="4">
    <source>
        <dbReference type="Pfam" id="PF01011"/>
    </source>
</evidence>
<evidence type="ECO:0000256" key="2">
    <source>
        <dbReference type="ARBA" id="ARBA00008156"/>
    </source>
</evidence>
<protein>
    <recommendedName>
        <fullName evidence="4">Pyrrolo-quinoline quinone repeat domain-containing protein</fullName>
    </recommendedName>
</protein>
<dbReference type="PANTHER" id="PTHR32303">
    <property type="entry name" value="QUINOPROTEIN ALCOHOL DEHYDROGENASE (CYTOCHROME C)"/>
    <property type="match status" value="1"/>
</dbReference>
<comment type="cofactor">
    <cofactor evidence="1">
        <name>pyrroloquinoline quinone</name>
        <dbReference type="ChEBI" id="CHEBI:58442"/>
    </cofactor>
</comment>
<organism evidence="5">
    <name type="scientific">marine metagenome</name>
    <dbReference type="NCBI Taxonomy" id="408172"/>
    <lineage>
        <taxon>unclassified sequences</taxon>
        <taxon>metagenomes</taxon>
        <taxon>ecological metagenomes</taxon>
    </lineage>
</organism>
<gene>
    <name evidence="5" type="ORF">METZ01_LOCUS93370</name>
</gene>
<feature type="non-terminal residue" evidence="5">
    <location>
        <position position="299"/>
    </location>
</feature>
<dbReference type="AlphaFoldDB" id="A0A381VJK4"/>
<dbReference type="Gene3D" id="2.140.10.10">
    <property type="entry name" value="Quinoprotein alcohol dehydrogenase-like superfamily"/>
    <property type="match status" value="1"/>
</dbReference>
<evidence type="ECO:0000313" key="5">
    <source>
        <dbReference type="EMBL" id="SVA40516.1"/>
    </source>
</evidence>
<proteinExistence type="inferred from homology"/>
<evidence type="ECO:0000256" key="1">
    <source>
        <dbReference type="ARBA" id="ARBA00001931"/>
    </source>
</evidence>
<accession>A0A381VJK4</accession>
<dbReference type="GO" id="GO:0016491">
    <property type="term" value="F:oxidoreductase activity"/>
    <property type="evidence" value="ECO:0007669"/>
    <property type="project" value="UniProtKB-KW"/>
</dbReference>
<evidence type="ECO:0000256" key="3">
    <source>
        <dbReference type="ARBA" id="ARBA00023002"/>
    </source>
</evidence>
<dbReference type="PANTHER" id="PTHR32303:SF4">
    <property type="entry name" value="QUINOPROTEIN GLUCOSE DEHYDROGENASE"/>
    <property type="match status" value="1"/>
</dbReference>
<keyword evidence="3" id="KW-0560">Oxidoreductase</keyword>
<sequence length="299" mass="32881">MKSIRPLIDCKFVLDQHKRYAVNTHKNYLLIVAALVVAGCGLEPGPETQAPPLTTVRDGLLEESTSESTYAEWPTYSGNLAAQRYSELEQINRDNVGDLRIAWRWYTTNFGPYQERRNQNTPLMIDGVLYATAGATRNVVALDPVTGETLWMWRPDEGGRFDSAPRKTSGRGIAYWSDGNGDERAFVVTPGFHLVALDPASGRQLPWFGENGVVDLMQGVRGTVNEDSSVGSSSPAMVIGDVVVVGPAHAVAMRPPSRENIKGDVRGYDVRTGELLWTFHTIPEPGEPGYETWLEGSAE</sequence>